<name>A0A5J4X6P4_9EUKA</name>
<dbReference type="Proteomes" id="UP000324800">
    <property type="component" value="Unassembled WGS sequence"/>
</dbReference>
<feature type="region of interest" description="Disordered" evidence="1">
    <location>
        <begin position="85"/>
        <end position="115"/>
    </location>
</feature>
<evidence type="ECO:0000313" key="3">
    <source>
        <dbReference type="Proteomes" id="UP000324800"/>
    </source>
</evidence>
<comment type="caution">
    <text evidence="2">The sequence shown here is derived from an EMBL/GenBank/DDBJ whole genome shotgun (WGS) entry which is preliminary data.</text>
</comment>
<dbReference type="EMBL" id="SNRW01000253">
    <property type="protein sequence ID" value="KAA6402325.1"/>
    <property type="molecule type" value="Genomic_DNA"/>
</dbReference>
<reference evidence="2 3" key="1">
    <citation type="submission" date="2019-03" db="EMBL/GenBank/DDBJ databases">
        <title>Single cell metagenomics reveals metabolic interactions within the superorganism composed of flagellate Streblomastix strix and complex community of Bacteroidetes bacteria on its surface.</title>
        <authorList>
            <person name="Treitli S.C."/>
            <person name="Kolisko M."/>
            <person name="Husnik F."/>
            <person name="Keeling P."/>
            <person name="Hampl V."/>
        </authorList>
    </citation>
    <scope>NUCLEOTIDE SEQUENCE [LARGE SCALE GENOMIC DNA]</scope>
    <source>
        <strain evidence="2">ST1C</strain>
    </source>
</reference>
<evidence type="ECO:0000313" key="2">
    <source>
        <dbReference type="EMBL" id="KAA6402325.1"/>
    </source>
</evidence>
<proteinExistence type="predicted"/>
<sequence length="342" mass="38744">MQALPEMYWWINKIQENKRLSLIWNIPQDVLVTYAASMIGELLWNLEIEKFQLYRTFFCTIENEGDSDQIGQLFDSIQSQKTEGSTTTSIWSQQSKQDNPTFGSIGINSTRSRSNQLHSRFTKQIGQLGRLQYKPTIGVNPISLVEPRANSGFIRKPIQCDPTSLGIDRPEGFDCKMHRSIQLFIGERNTLNLFAYPNDILDFNDTQTVINYSDCGGTLVTRPILVHNTAIRELNIDHPRSIEPNPDSGSEYDNKTSPPPTRQVSSLHHGYVVDRGHELLTSFLEAVGLSRHGQVLLIGGQKFQLIIRSQYAIATLDDSMKLIHYPIQDVLGMKSGFLKLES</sequence>
<gene>
    <name evidence="2" type="ORF">EZS28_002145</name>
</gene>
<evidence type="ECO:0000256" key="1">
    <source>
        <dbReference type="SAM" id="MobiDB-lite"/>
    </source>
</evidence>
<dbReference type="AlphaFoldDB" id="A0A5J4X6P4"/>
<accession>A0A5J4X6P4</accession>
<feature type="region of interest" description="Disordered" evidence="1">
    <location>
        <begin position="237"/>
        <end position="261"/>
    </location>
</feature>
<organism evidence="2 3">
    <name type="scientific">Streblomastix strix</name>
    <dbReference type="NCBI Taxonomy" id="222440"/>
    <lineage>
        <taxon>Eukaryota</taxon>
        <taxon>Metamonada</taxon>
        <taxon>Preaxostyla</taxon>
        <taxon>Oxymonadida</taxon>
        <taxon>Streblomastigidae</taxon>
        <taxon>Streblomastix</taxon>
    </lineage>
</organism>
<protein>
    <submittedName>
        <fullName evidence="2">Uncharacterized protein</fullName>
    </submittedName>
</protein>